<comment type="caution">
    <text evidence="1">The sequence shown here is derived from an EMBL/GenBank/DDBJ whole genome shotgun (WGS) entry which is preliminary data.</text>
</comment>
<proteinExistence type="predicted"/>
<keyword evidence="2" id="KW-1185">Reference proteome</keyword>
<dbReference type="RefSeq" id="WP_327966747.1">
    <property type="nucleotide sequence ID" value="NZ_JARMQG010000050.1"/>
</dbReference>
<dbReference type="Pfam" id="PF12787">
    <property type="entry name" value="EcsC"/>
    <property type="match status" value="1"/>
</dbReference>
<dbReference type="PANTHER" id="PTHR41260">
    <property type="entry name" value="PROTEIN ECSC"/>
    <property type="match status" value="1"/>
</dbReference>
<protein>
    <submittedName>
        <fullName evidence="1">EcsC family protein</fullName>
    </submittedName>
</protein>
<evidence type="ECO:0000313" key="1">
    <source>
        <dbReference type="EMBL" id="MED3561826.1"/>
    </source>
</evidence>
<evidence type="ECO:0000313" key="2">
    <source>
        <dbReference type="Proteomes" id="UP001330749"/>
    </source>
</evidence>
<dbReference type="Proteomes" id="UP001330749">
    <property type="component" value="Unassembled WGS sequence"/>
</dbReference>
<name>A0ABU6N6J6_9BACI</name>
<organism evidence="1 2">
    <name type="scientific">Bacillus xiapuensis</name>
    <dbReference type="NCBI Taxonomy" id="2014075"/>
    <lineage>
        <taxon>Bacteria</taxon>
        <taxon>Bacillati</taxon>
        <taxon>Bacillota</taxon>
        <taxon>Bacilli</taxon>
        <taxon>Bacillales</taxon>
        <taxon>Bacillaceae</taxon>
        <taxon>Bacillus</taxon>
    </lineage>
</organism>
<dbReference type="PANTHER" id="PTHR41260:SF1">
    <property type="entry name" value="PROTEIN ECSC"/>
    <property type="match status" value="1"/>
</dbReference>
<accession>A0ABU6N6J6</accession>
<sequence>MPLSDREKNVLKEIREWENRLLSYEANDFQVTYEKYLERSFLLLPKTVQKKFFLSIDSWLFHLHGMIQGSQLQMDAKERILSFGRIFYKDLEKIDDLKKLDINQLQYIAHQQIAKHRLYSFAQGGLAGTGSTLLLGMDIPSMAVINLRAVQLIAMTYGFEVNTPFEMMTSLKVFHTATLPPRIQKNGWAALMNELDGNDEFYFYQGKEEITDITWLEQPVQQFLKALVIALFRKKLVQGIPLVSMAIGAGANYQLTRKVTEVAHKYYQLRYLKEKEEHSDEYERT</sequence>
<dbReference type="EMBL" id="JARMQG010000050">
    <property type="protein sequence ID" value="MED3561826.1"/>
    <property type="molecule type" value="Genomic_DNA"/>
</dbReference>
<gene>
    <name evidence="1" type="ORF">P4447_04765</name>
</gene>
<dbReference type="InterPro" id="IPR024787">
    <property type="entry name" value="EcsC"/>
</dbReference>
<reference evidence="1 2" key="1">
    <citation type="submission" date="2023-03" db="EMBL/GenBank/DDBJ databases">
        <title>Bacillus Genome Sequencing.</title>
        <authorList>
            <person name="Dunlap C."/>
        </authorList>
    </citation>
    <scope>NUCLEOTIDE SEQUENCE [LARGE SCALE GENOMIC DNA]</scope>
    <source>
        <strain evidence="1 2">B-14544</strain>
    </source>
</reference>